<evidence type="ECO:0000256" key="6">
    <source>
        <dbReference type="ARBA" id="ARBA00022857"/>
    </source>
</evidence>
<dbReference type="PANTHER" id="PTHR21708:SF26">
    <property type="entry name" value="2-DEHYDROPANTOATE 2-REDUCTASE"/>
    <property type="match status" value="1"/>
</dbReference>
<dbReference type="Pfam" id="PF02558">
    <property type="entry name" value="ApbA"/>
    <property type="match status" value="1"/>
</dbReference>
<dbReference type="InterPro" id="IPR036291">
    <property type="entry name" value="NAD(P)-bd_dom_sf"/>
</dbReference>
<evidence type="ECO:0000259" key="11">
    <source>
        <dbReference type="Pfam" id="PF02558"/>
    </source>
</evidence>
<gene>
    <name evidence="13" type="ORF">C7I36_07680</name>
</gene>
<evidence type="ECO:0000256" key="5">
    <source>
        <dbReference type="ARBA" id="ARBA00022655"/>
    </source>
</evidence>
<name>A0A2P7R213_9GAMM</name>
<dbReference type="InterPro" id="IPR008927">
    <property type="entry name" value="6-PGluconate_DH-like_C_sf"/>
</dbReference>
<evidence type="ECO:0000256" key="2">
    <source>
        <dbReference type="ARBA" id="ARBA00007870"/>
    </source>
</evidence>
<evidence type="ECO:0000313" key="13">
    <source>
        <dbReference type="EMBL" id="PSJ44252.1"/>
    </source>
</evidence>
<dbReference type="AlphaFoldDB" id="A0A2P7R213"/>
<keyword evidence="14" id="KW-1185">Reference proteome</keyword>
<dbReference type="InterPro" id="IPR051402">
    <property type="entry name" value="KPR-Related"/>
</dbReference>
<comment type="catalytic activity">
    <reaction evidence="9 10">
        <text>(R)-pantoate + NADP(+) = 2-dehydropantoate + NADPH + H(+)</text>
        <dbReference type="Rhea" id="RHEA:16233"/>
        <dbReference type="ChEBI" id="CHEBI:11561"/>
        <dbReference type="ChEBI" id="CHEBI:15378"/>
        <dbReference type="ChEBI" id="CHEBI:15980"/>
        <dbReference type="ChEBI" id="CHEBI:57783"/>
        <dbReference type="ChEBI" id="CHEBI:58349"/>
        <dbReference type="EC" id="1.1.1.169"/>
    </reaction>
</comment>
<evidence type="ECO:0000259" key="12">
    <source>
        <dbReference type="Pfam" id="PF08546"/>
    </source>
</evidence>
<comment type="pathway">
    <text evidence="1 10">Cofactor biosynthesis; (R)-pantothenate biosynthesis; (R)-pantoate from 3-methyl-2-oxobutanoate: step 2/2.</text>
</comment>
<dbReference type="GO" id="GO:0008677">
    <property type="term" value="F:2-dehydropantoate 2-reductase activity"/>
    <property type="evidence" value="ECO:0007669"/>
    <property type="project" value="UniProtKB-EC"/>
</dbReference>
<evidence type="ECO:0000313" key="14">
    <source>
        <dbReference type="Proteomes" id="UP000242181"/>
    </source>
</evidence>
<evidence type="ECO:0000256" key="4">
    <source>
        <dbReference type="ARBA" id="ARBA00019465"/>
    </source>
</evidence>
<dbReference type="GO" id="GO:0015940">
    <property type="term" value="P:pantothenate biosynthetic process"/>
    <property type="evidence" value="ECO:0007669"/>
    <property type="project" value="UniProtKB-UniPathway"/>
</dbReference>
<comment type="function">
    <text evidence="10">Catalyzes the NADPH-dependent reduction of ketopantoate into pantoic acid.</text>
</comment>
<dbReference type="InterPro" id="IPR013328">
    <property type="entry name" value="6PGD_dom2"/>
</dbReference>
<dbReference type="NCBIfam" id="TIGR00745">
    <property type="entry name" value="apbA_panE"/>
    <property type="match status" value="1"/>
</dbReference>
<evidence type="ECO:0000256" key="1">
    <source>
        <dbReference type="ARBA" id="ARBA00004994"/>
    </source>
</evidence>
<dbReference type="OrthoDB" id="6530772at2"/>
<dbReference type="Proteomes" id="UP000242181">
    <property type="component" value="Unassembled WGS sequence"/>
</dbReference>
<dbReference type="SUPFAM" id="SSF51735">
    <property type="entry name" value="NAD(P)-binding Rossmann-fold domains"/>
    <property type="match status" value="1"/>
</dbReference>
<dbReference type="PANTHER" id="PTHR21708">
    <property type="entry name" value="PROBABLE 2-DEHYDROPANTOATE 2-REDUCTASE"/>
    <property type="match status" value="1"/>
</dbReference>
<reference evidence="13 14" key="1">
    <citation type="submission" date="2018-03" db="EMBL/GenBank/DDBJ databases">
        <title>The draft genome of Zobellella taiwanensis JCM 13381.</title>
        <authorList>
            <person name="Liu L."/>
            <person name="Li L."/>
            <person name="Wang T."/>
            <person name="Zhang X."/>
            <person name="Liang L."/>
        </authorList>
    </citation>
    <scope>NUCLEOTIDE SEQUENCE [LARGE SCALE GENOMIC DNA]</scope>
    <source>
        <strain evidence="13 14">JCM 13381</strain>
    </source>
</reference>
<comment type="similarity">
    <text evidence="2 10">Belongs to the ketopantoate reductase family.</text>
</comment>
<keyword evidence="6 10" id="KW-0521">NADP</keyword>
<dbReference type="EC" id="1.1.1.169" evidence="3 10"/>
<dbReference type="SUPFAM" id="SSF48179">
    <property type="entry name" value="6-phosphogluconate dehydrogenase C-terminal domain-like"/>
    <property type="match status" value="1"/>
</dbReference>
<evidence type="ECO:0000256" key="10">
    <source>
        <dbReference type="RuleBase" id="RU362068"/>
    </source>
</evidence>
<dbReference type="Gene3D" id="1.10.1040.10">
    <property type="entry name" value="N-(1-d-carboxylethyl)-l-norvaline Dehydrogenase, domain 2"/>
    <property type="match status" value="1"/>
</dbReference>
<sequence length="311" mass="33433">MRFLIIGAGGIGCYYGARLQQAGHQVVLVARGEHLAAMQQQGLRVEHEDFRFSQPVAALDVASLRETCASGDFDLVVLAMKSQATGPLMAELADWLATSTVPVLSLQNGVDNEPLISEVVGEARTLGGLAVRIGGHIVAPGLVQADGPAQVIMGAWPQQRRAQAGLLEQLRQCFEQAGIPTRVVVDIRRELWRKLIINNGVNPLSALTGLDTRRLSHHPQLGRSVYQMMAETAAVAAADGVSLGKTDVDEMYALIRNFDAIKTSMLVDKEKGRELELDAISGAVLRRAEQLGLEVPATRLAHGLLRLTAVA</sequence>
<dbReference type="InterPro" id="IPR013752">
    <property type="entry name" value="KPA_reductase"/>
</dbReference>
<dbReference type="InterPro" id="IPR003710">
    <property type="entry name" value="ApbA"/>
</dbReference>
<dbReference type="UniPathway" id="UPA00028">
    <property type="reaction ID" value="UER00004"/>
</dbReference>
<feature type="domain" description="Ketopantoate reductase C-terminal" evidence="12">
    <location>
        <begin position="186"/>
        <end position="306"/>
    </location>
</feature>
<feature type="domain" description="Ketopantoate reductase N-terminal" evidence="11">
    <location>
        <begin position="4"/>
        <end position="157"/>
    </location>
</feature>
<dbReference type="Gene3D" id="3.40.50.720">
    <property type="entry name" value="NAD(P)-binding Rossmann-like Domain"/>
    <property type="match status" value="1"/>
</dbReference>
<evidence type="ECO:0000256" key="8">
    <source>
        <dbReference type="ARBA" id="ARBA00032024"/>
    </source>
</evidence>
<dbReference type="FunFam" id="1.10.1040.10:FF:000017">
    <property type="entry name" value="2-dehydropantoate 2-reductase"/>
    <property type="match status" value="1"/>
</dbReference>
<comment type="caution">
    <text evidence="13">The sequence shown here is derived from an EMBL/GenBank/DDBJ whole genome shotgun (WGS) entry which is preliminary data.</text>
</comment>
<dbReference type="EMBL" id="PXYH01000008">
    <property type="protein sequence ID" value="PSJ44252.1"/>
    <property type="molecule type" value="Genomic_DNA"/>
</dbReference>
<keyword evidence="7 10" id="KW-0560">Oxidoreductase</keyword>
<evidence type="ECO:0000256" key="3">
    <source>
        <dbReference type="ARBA" id="ARBA00013014"/>
    </source>
</evidence>
<evidence type="ECO:0000256" key="7">
    <source>
        <dbReference type="ARBA" id="ARBA00023002"/>
    </source>
</evidence>
<protein>
    <recommendedName>
        <fullName evidence="4 10">2-dehydropantoate 2-reductase</fullName>
        <ecNumber evidence="3 10">1.1.1.169</ecNumber>
    </recommendedName>
    <alternativeName>
        <fullName evidence="8 10">Ketopantoate reductase</fullName>
    </alternativeName>
</protein>
<dbReference type="RefSeq" id="WP_106453132.1">
    <property type="nucleotide sequence ID" value="NZ_PXYH01000008.1"/>
</dbReference>
<dbReference type="Pfam" id="PF08546">
    <property type="entry name" value="ApbA_C"/>
    <property type="match status" value="1"/>
</dbReference>
<proteinExistence type="inferred from homology"/>
<evidence type="ECO:0000256" key="9">
    <source>
        <dbReference type="ARBA" id="ARBA00048793"/>
    </source>
</evidence>
<accession>A0A2P7R213</accession>
<organism evidence="13 14">
    <name type="scientific">Zobellella taiwanensis</name>
    <dbReference type="NCBI Taxonomy" id="347535"/>
    <lineage>
        <taxon>Bacteria</taxon>
        <taxon>Pseudomonadati</taxon>
        <taxon>Pseudomonadota</taxon>
        <taxon>Gammaproteobacteria</taxon>
        <taxon>Aeromonadales</taxon>
        <taxon>Aeromonadaceae</taxon>
        <taxon>Zobellella</taxon>
    </lineage>
</organism>
<keyword evidence="5 10" id="KW-0566">Pantothenate biosynthesis</keyword>
<dbReference type="GO" id="GO:0005737">
    <property type="term" value="C:cytoplasm"/>
    <property type="evidence" value="ECO:0007669"/>
    <property type="project" value="TreeGrafter"/>
</dbReference>
<dbReference type="InterPro" id="IPR013332">
    <property type="entry name" value="KPR_N"/>
</dbReference>